<evidence type="ECO:0000313" key="7">
    <source>
        <dbReference type="EMBL" id="EKC98930.1"/>
    </source>
</evidence>
<protein>
    <recommendedName>
        <fullName evidence="4">Guanine nucleotide-binding protein-like 1</fullName>
    </recommendedName>
</protein>
<dbReference type="Proteomes" id="UP000006757">
    <property type="component" value="Unassembled WGS sequence"/>
</dbReference>
<organism evidence="7 8">
    <name type="scientific">Trichosporon asahii var. asahii (strain CBS 8904)</name>
    <name type="common">Yeast</name>
    <dbReference type="NCBI Taxonomy" id="1220162"/>
    <lineage>
        <taxon>Eukaryota</taxon>
        <taxon>Fungi</taxon>
        <taxon>Dikarya</taxon>
        <taxon>Basidiomycota</taxon>
        <taxon>Agaricomycotina</taxon>
        <taxon>Tremellomycetes</taxon>
        <taxon>Trichosporonales</taxon>
        <taxon>Trichosporonaceae</taxon>
        <taxon>Trichosporon</taxon>
    </lineage>
</organism>
<evidence type="ECO:0000256" key="5">
    <source>
        <dbReference type="SAM" id="MobiDB-lite"/>
    </source>
</evidence>
<dbReference type="HOGENOM" id="CLU_013649_2_0_1"/>
<keyword evidence="8" id="KW-1185">Reference proteome</keyword>
<evidence type="ECO:0000313" key="8">
    <source>
        <dbReference type="Proteomes" id="UP000006757"/>
    </source>
</evidence>
<dbReference type="GO" id="GO:0003924">
    <property type="term" value="F:GTPase activity"/>
    <property type="evidence" value="ECO:0007669"/>
    <property type="project" value="InterPro"/>
</dbReference>
<evidence type="ECO:0000256" key="4">
    <source>
        <dbReference type="ARBA" id="ARBA00039902"/>
    </source>
</evidence>
<dbReference type="SUPFAM" id="SSF52540">
    <property type="entry name" value="P-loop containing nucleoside triphosphate hydrolases"/>
    <property type="match status" value="1"/>
</dbReference>
<dbReference type="Pfam" id="PF01926">
    <property type="entry name" value="MMR_HSR1"/>
    <property type="match status" value="1"/>
</dbReference>
<evidence type="ECO:0000256" key="2">
    <source>
        <dbReference type="ARBA" id="ARBA00023134"/>
    </source>
</evidence>
<dbReference type="InterPro" id="IPR043358">
    <property type="entry name" value="GNL1-like"/>
</dbReference>
<feature type="compositionally biased region" description="Acidic residues" evidence="5">
    <location>
        <begin position="467"/>
        <end position="485"/>
    </location>
</feature>
<feature type="region of interest" description="Disordered" evidence="5">
    <location>
        <begin position="207"/>
        <end position="241"/>
    </location>
</feature>
<name>K1VDJ1_TRIAC</name>
<feature type="region of interest" description="Disordered" evidence="5">
    <location>
        <begin position="61"/>
        <end position="81"/>
    </location>
</feature>
<dbReference type="InParanoid" id="K1VDJ1"/>
<dbReference type="InterPro" id="IPR027417">
    <property type="entry name" value="P-loop_NTPase"/>
</dbReference>
<evidence type="ECO:0000256" key="1">
    <source>
        <dbReference type="ARBA" id="ARBA00022741"/>
    </source>
</evidence>
<dbReference type="GO" id="GO:0005525">
    <property type="term" value="F:GTP binding"/>
    <property type="evidence" value="ECO:0007669"/>
    <property type="project" value="UniProtKB-KW"/>
</dbReference>
<comment type="function">
    <text evidence="3">Possible regulatory or functional link with the histocompatibility cluster.</text>
</comment>
<feature type="region of interest" description="Disordered" evidence="5">
    <location>
        <begin position="465"/>
        <end position="485"/>
    </location>
</feature>
<dbReference type="eggNOG" id="KOG1424">
    <property type="taxonomic scope" value="Eukaryota"/>
</dbReference>
<dbReference type="PANTHER" id="PTHR45709:SF3">
    <property type="entry name" value="GUANINE NUCLEOTIDE-BINDING PROTEIN-LIKE 1"/>
    <property type="match status" value="1"/>
</dbReference>
<sequence length="485" mass="53941">MRSEAHDGLELHSRFMSIPHDYLLRTSEAAWSEELPRPIPDSSSVFPLELVDNPAANKLTVPSRPPFHLDQTKSEVEENEETMFREWIRETRDITKEWIDGGDNEPVAGPSTLRSPSSFETNLEVWRQLWLKAWWLDGSDGDEHEPQVVSVSSYDTSLLHTEGRHRPHIPNSARVALLEALQLAHARLLSSPEHNVRETVHWDDLNTDSAHIEDETETRRRSGEPTHDDTEPPLTFGLVGQPNVGKSSLLNALLGTTKVRASRTPGKTKHWQTILWGARREVRIVDCPGLVCPSVVPMELQAMSGKQSVDELEAKKTWRGPHRIAAPAKKGWTAGDLMDGRAADRGFSELGGSMQQLTAVTAKSARPDANRAADGMLRALAEGRVRWGFWPPGSEPTRDGQGLWLGEWQSSDSEFESGSLSEDSDPPTVVTVAAVESDDDEEDEIDDESPAVKLNNASFFAALRLDNDDEDDDEDDEDDYVLVSA</sequence>
<keyword evidence="2" id="KW-0342">GTP-binding</keyword>
<dbReference type="PANTHER" id="PTHR45709">
    <property type="entry name" value="LARGE SUBUNIT GTPASE 1 HOMOLOG-RELATED"/>
    <property type="match status" value="1"/>
</dbReference>
<evidence type="ECO:0000256" key="3">
    <source>
        <dbReference type="ARBA" id="ARBA00037770"/>
    </source>
</evidence>
<evidence type="ECO:0000259" key="6">
    <source>
        <dbReference type="Pfam" id="PF01926"/>
    </source>
</evidence>
<feature type="compositionally biased region" description="Basic and acidic residues" evidence="5">
    <location>
        <begin position="207"/>
        <end position="230"/>
    </location>
</feature>
<reference evidence="7 8" key="1">
    <citation type="journal article" date="2012" name="Eukaryot. Cell">
        <title>Genome sequence of the Trichosporon asahii environmental strain CBS 8904.</title>
        <authorList>
            <person name="Yang R.Y."/>
            <person name="Li H.T."/>
            <person name="Zhu H."/>
            <person name="Zhou G.P."/>
            <person name="Wang M."/>
            <person name="Wang L."/>
        </authorList>
    </citation>
    <scope>NUCLEOTIDE SEQUENCE [LARGE SCALE GENOMIC DNA]</scope>
    <source>
        <strain evidence="7 8">CBS 8904</strain>
    </source>
</reference>
<keyword evidence="1" id="KW-0547">Nucleotide-binding</keyword>
<feature type="domain" description="G" evidence="6">
    <location>
        <begin position="236"/>
        <end position="298"/>
    </location>
</feature>
<dbReference type="InterPro" id="IPR006073">
    <property type="entry name" value="GTP-bd"/>
</dbReference>
<dbReference type="STRING" id="1220162.K1VDJ1"/>
<dbReference type="OrthoDB" id="61815at2759"/>
<dbReference type="Gene3D" id="3.40.50.300">
    <property type="entry name" value="P-loop containing nucleotide triphosphate hydrolases"/>
    <property type="match status" value="1"/>
</dbReference>
<dbReference type="AlphaFoldDB" id="K1VDJ1"/>
<accession>K1VDJ1</accession>
<dbReference type="EMBL" id="AMBO01000378">
    <property type="protein sequence ID" value="EKC98930.1"/>
    <property type="molecule type" value="Genomic_DNA"/>
</dbReference>
<comment type="caution">
    <text evidence="7">The sequence shown here is derived from an EMBL/GenBank/DDBJ whole genome shotgun (WGS) entry which is preliminary data.</text>
</comment>
<feature type="compositionally biased region" description="Basic and acidic residues" evidence="5">
    <location>
        <begin position="70"/>
        <end position="81"/>
    </location>
</feature>
<proteinExistence type="predicted"/>
<gene>
    <name evidence="7" type="ORF">A1Q2_06684</name>
</gene>